<gene>
    <name evidence="2" type="ORF">JAO75_18480</name>
</gene>
<organism evidence="2 3">
    <name type="scientific">Microvirga splendida</name>
    <dbReference type="NCBI Taxonomy" id="2795727"/>
    <lineage>
        <taxon>Bacteria</taxon>
        <taxon>Pseudomonadati</taxon>
        <taxon>Pseudomonadota</taxon>
        <taxon>Alphaproteobacteria</taxon>
        <taxon>Hyphomicrobiales</taxon>
        <taxon>Methylobacteriaceae</taxon>
        <taxon>Microvirga</taxon>
    </lineage>
</organism>
<accession>A0ABS0Y515</accession>
<keyword evidence="3" id="KW-1185">Reference proteome</keyword>
<keyword evidence="1" id="KW-1133">Transmembrane helix</keyword>
<name>A0ABS0Y515_9HYPH</name>
<sequence>MARFKARIRQPRGPRDTFVEAESEWEAIELIKGQYGLERRDIFLIRKDRETSWASREINEDDDLDESSFESVFYAGVSLLFWGVIGLVTYRYFF</sequence>
<reference evidence="3" key="1">
    <citation type="submission" date="2020-12" db="EMBL/GenBank/DDBJ databases">
        <title>Hymenobacter sp.</title>
        <authorList>
            <person name="Kim M.K."/>
        </authorList>
    </citation>
    <scope>NUCLEOTIDE SEQUENCE [LARGE SCALE GENOMIC DNA]</scope>
    <source>
        <strain evidence="3">BT325</strain>
    </source>
</reference>
<proteinExistence type="predicted"/>
<dbReference type="RefSeq" id="WP_199050619.1">
    <property type="nucleotide sequence ID" value="NZ_JAELXT010000024.1"/>
</dbReference>
<protein>
    <submittedName>
        <fullName evidence="2">Uncharacterized protein</fullName>
    </submittedName>
</protein>
<keyword evidence="1" id="KW-0472">Membrane</keyword>
<evidence type="ECO:0000256" key="1">
    <source>
        <dbReference type="SAM" id="Phobius"/>
    </source>
</evidence>
<comment type="caution">
    <text evidence="2">The sequence shown here is derived from an EMBL/GenBank/DDBJ whole genome shotgun (WGS) entry which is preliminary data.</text>
</comment>
<dbReference type="EMBL" id="JAELXT010000024">
    <property type="protein sequence ID" value="MBJ6127393.1"/>
    <property type="molecule type" value="Genomic_DNA"/>
</dbReference>
<keyword evidence="1" id="KW-0812">Transmembrane</keyword>
<dbReference type="Proteomes" id="UP000620670">
    <property type="component" value="Unassembled WGS sequence"/>
</dbReference>
<feature type="transmembrane region" description="Helical" evidence="1">
    <location>
        <begin position="72"/>
        <end position="93"/>
    </location>
</feature>
<evidence type="ECO:0000313" key="3">
    <source>
        <dbReference type="Proteomes" id="UP000620670"/>
    </source>
</evidence>
<evidence type="ECO:0000313" key="2">
    <source>
        <dbReference type="EMBL" id="MBJ6127393.1"/>
    </source>
</evidence>